<evidence type="ECO:0000313" key="5">
    <source>
        <dbReference type="EMBL" id="KRO62964.1"/>
    </source>
</evidence>
<dbReference type="InterPro" id="IPR035902">
    <property type="entry name" value="Nuc_phospho_transferase"/>
</dbReference>
<dbReference type="InterPro" id="IPR005940">
    <property type="entry name" value="Anthranilate_Pribosyl_Tfrase"/>
</dbReference>
<protein>
    <recommendedName>
        <fullName evidence="7">Anthranilate phosphoribosyltransferase</fullName>
    </recommendedName>
</protein>
<dbReference type="Proteomes" id="UP000051269">
    <property type="component" value="Unassembled WGS sequence"/>
</dbReference>
<dbReference type="Pfam" id="PF02885">
    <property type="entry name" value="Glycos_trans_3N"/>
    <property type="match status" value="1"/>
</dbReference>
<feature type="domain" description="Glycosyl transferase family 3" evidence="3">
    <location>
        <begin position="87"/>
        <end position="342"/>
    </location>
</feature>
<dbReference type="AlphaFoldDB" id="A0A0R2RK23"/>
<dbReference type="PANTHER" id="PTHR43285:SF2">
    <property type="entry name" value="ANTHRANILATE PHOSPHORIBOSYLTRANSFERASE"/>
    <property type="match status" value="1"/>
</dbReference>
<dbReference type="SUPFAM" id="SSF52418">
    <property type="entry name" value="Nucleoside phosphorylase/phosphoribosyltransferase catalytic domain"/>
    <property type="match status" value="1"/>
</dbReference>
<name>A0A0R2RK23_9BACT</name>
<dbReference type="SUPFAM" id="SSF47648">
    <property type="entry name" value="Nucleoside phosphorylase/phosphoribosyltransferase N-terminal domain"/>
    <property type="match status" value="1"/>
</dbReference>
<gene>
    <name evidence="5" type="ORF">ABR82_09210</name>
</gene>
<dbReference type="NCBIfam" id="TIGR01245">
    <property type="entry name" value="trpD"/>
    <property type="match status" value="1"/>
</dbReference>
<dbReference type="InterPro" id="IPR000312">
    <property type="entry name" value="Glycosyl_Trfase_fam3"/>
</dbReference>
<evidence type="ECO:0000259" key="4">
    <source>
        <dbReference type="Pfam" id="PF02885"/>
    </source>
</evidence>
<dbReference type="GO" id="GO:0005829">
    <property type="term" value="C:cytosol"/>
    <property type="evidence" value="ECO:0007669"/>
    <property type="project" value="TreeGrafter"/>
</dbReference>
<dbReference type="InterPro" id="IPR017459">
    <property type="entry name" value="Glycosyl_Trfase_fam3_N_dom"/>
</dbReference>
<dbReference type="Pfam" id="PF00591">
    <property type="entry name" value="Glycos_transf_3"/>
    <property type="match status" value="1"/>
</dbReference>
<reference evidence="5 6" key="1">
    <citation type="submission" date="2015-10" db="EMBL/GenBank/DDBJ databases">
        <title>Metagenome-Assembled Genomes uncover a global brackish microbiome.</title>
        <authorList>
            <person name="Hugerth L.W."/>
            <person name="Larsson J."/>
            <person name="Alneberg J."/>
            <person name="Lindh M.V."/>
            <person name="Legrand C."/>
            <person name="Pinhassi J."/>
            <person name="Andersson A.F."/>
        </authorList>
    </citation>
    <scope>NUCLEOTIDE SEQUENCE [LARGE SCALE GENOMIC DNA]</scope>
    <source>
        <strain evidence="5">BACL18 MAG-120507-bin52</strain>
    </source>
</reference>
<keyword evidence="1" id="KW-0328">Glycosyltransferase</keyword>
<feature type="domain" description="Glycosyl transferase family 3 N-terminal" evidence="4">
    <location>
        <begin position="14"/>
        <end position="71"/>
    </location>
</feature>
<evidence type="ECO:0000256" key="2">
    <source>
        <dbReference type="ARBA" id="ARBA00022679"/>
    </source>
</evidence>
<dbReference type="GO" id="GO:0004048">
    <property type="term" value="F:anthranilate phosphoribosyltransferase activity"/>
    <property type="evidence" value="ECO:0007669"/>
    <property type="project" value="InterPro"/>
</dbReference>
<evidence type="ECO:0000313" key="6">
    <source>
        <dbReference type="Proteomes" id="UP000051269"/>
    </source>
</evidence>
<sequence>MSCERGVSTALRRATEQCRAGRELSAQEVTDLVVVLAGAEASDEEKAEFLTAWAAKGETGGELASFARSFLVRAKAAGVSGKWGGKGLADCCGTGGGGRPIVNISTAAGMVAAAAGLPVAKHGNKGITRPSGSADALTALGVRGARDAGELASCLGEVGCAFLYAPDFHPAFRGVAGARKIVATQSKRTAFHLLGPLVNPAKPEIRMVGVFREEDLGKLAEAMDGLGVESYGIIYGEDEKGAPLGELSPLGRNRLLGKRGGEKFDLLEDKAAGEWGVSLDLEAPKAEESAAKIQAVLAGDGVKAVRGAVVWNAGALLWLGGFAKDWAEGRKLAEETISKGAARALLERWRTWSRG</sequence>
<dbReference type="InterPro" id="IPR036320">
    <property type="entry name" value="Glycosyl_Trfase_fam3_N_dom_sf"/>
</dbReference>
<proteinExistence type="predicted"/>
<accession>A0A0R2RK23</accession>
<dbReference type="EMBL" id="LIBO01000018">
    <property type="protein sequence ID" value="KRO62964.1"/>
    <property type="molecule type" value="Genomic_DNA"/>
</dbReference>
<dbReference type="Gene3D" id="1.20.970.10">
    <property type="entry name" value="Transferase, Pyrimidine Nucleoside Phosphorylase, Chain C"/>
    <property type="match status" value="1"/>
</dbReference>
<evidence type="ECO:0000256" key="1">
    <source>
        <dbReference type="ARBA" id="ARBA00022676"/>
    </source>
</evidence>
<dbReference type="GO" id="GO:0000162">
    <property type="term" value="P:L-tryptophan biosynthetic process"/>
    <property type="evidence" value="ECO:0007669"/>
    <property type="project" value="InterPro"/>
</dbReference>
<evidence type="ECO:0008006" key="7">
    <source>
        <dbReference type="Google" id="ProtNLM"/>
    </source>
</evidence>
<dbReference type="Gene3D" id="3.40.1030.10">
    <property type="entry name" value="Nucleoside phosphorylase/phosphoribosyltransferase catalytic domain"/>
    <property type="match status" value="1"/>
</dbReference>
<comment type="caution">
    <text evidence="5">The sequence shown here is derived from an EMBL/GenBank/DDBJ whole genome shotgun (WGS) entry which is preliminary data.</text>
</comment>
<keyword evidence="2" id="KW-0808">Transferase</keyword>
<evidence type="ECO:0000259" key="3">
    <source>
        <dbReference type="Pfam" id="PF00591"/>
    </source>
</evidence>
<dbReference type="PANTHER" id="PTHR43285">
    <property type="entry name" value="ANTHRANILATE PHOSPHORIBOSYLTRANSFERASE"/>
    <property type="match status" value="1"/>
</dbReference>
<organism evidence="5 6">
    <name type="scientific">Verrucomicrobia subdivision 6 bacterium BACL9 MAG-120507-bin52</name>
    <dbReference type="NCBI Taxonomy" id="1655590"/>
    <lineage>
        <taxon>Bacteria</taxon>
        <taxon>Pseudomonadati</taxon>
        <taxon>Verrucomicrobiota</taxon>
        <taxon>Verrucomicrobiia</taxon>
        <taxon>Verrucomicrobiales</taxon>
        <taxon>Verrucomicrobia subdivision 6</taxon>
    </lineage>
</organism>